<dbReference type="InterPro" id="IPR038491">
    <property type="entry name" value="Velvet_dom_sf"/>
</dbReference>
<evidence type="ECO:0000259" key="7">
    <source>
        <dbReference type="PROSITE" id="PS51821"/>
    </source>
</evidence>
<evidence type="ECO:0000256" key="4">
    <source>
        <dbReference type="ARBA" id="ARBA00023163"/>
    </source>
</evidence>
<protein>
    <submittedName>
        <fullName evidence="8">Developmental regulator</fullName>
    </submittedName>
</protein>
<dbReference type="Pfam" id="PF11754">
    <property type="entry name" value="Velvet"/>
    <property type="match status" value="1"/>
</dbReference>
<keyword evidence="5" id="KW-0539">Nucleus</keyword>
<feature type="domain" description="Velvet" evidence="7">
    <location>
        <begin position="26"/>
        <end position="195"/>
    </location>
</feature>
<dbReference type="PANTHER" id="PTHR33572">
    <property type="entry name" value="SPORE DEVELOPMENT REGULATOR VOSA"/>
    <property type="match status" value="1"/>
</dbReference>
<dbReference type="PANTHER" id="PTHR33572:SF18">
    <property type="entry name" value="SPORE DEVELOPMENT REGULATOR VOSA"/>
    <property type="match status" value="1"/>
</dbReference>
<name>A0AA38RZN1_9PEZI</name>
<sequence>MSYSQYTGAPLGYPAQALSAPPQSTDSEEDYEILIVQQPEHAKVAQGKEKDRKPIDPPPILQLIVSEKMDPQRNFLQSPYFFMSCSLLKEKTLNDSKDAEPNSLIGTVVSSLHRLKYMNNSDGGFFVFGDLSVRTEGTWRLKFSLYKMADRECMHIKSIISEPFVCHTAKTFPGMAESTFLTRSFSDQGVRLRLRKDSRSIATRKRNNAAAEFARQNSSHDRESQEHQRQGDPLRRTNSLSDSVGPLTPVDRVPALPSSRSTGHHEHQGVTQGELYRGLAGTYSGYTQDHGPPPKRPRMHADDANHSFKQEYTATSYSPQILSQVNPQVTSGVQQYSPYTMAGSIPSTSVSVYAPSSQLARMNPQLNTQQFGGQMTSQLNPPHQLNTQFSSYQSEPNTADAFSPRQSPGGPGGYHPYAPGNAVNPAL</sequence>
<keyword evidence="2" id="KW-0749">Sporulation</keyword>
<feature type="compositionally biased region" description="Basic and acidic residues" evidence="6">
    <location>
        <begin position="218"/>
        <end position="235"/>
    </location>
</feature>
<evidence type="ECO:0000256" key="6">
    <source>
        <dbReference type="SAM" id="MobiDB-lite"/>
    </source>
</evidence>
<dbReference type="PROSITE" id="PS51821">
    <property type="entry name" value="VELVET"/>
    <property type="match status" value="1"/>
</dbReference>
<evidence type="ECO:0000256" key="1">
    <source>
        <dbReference type="ARBA" id="ARBA00004123"/>
    </source>
</evidence>
<dbReference type="EMBL" id="JANBVO010000006">
    <property type="protein sequence ID" value="KAJ9151298.1"/>
    <property type="molecule type" value="Genomic_DNA"/>
</dbReference>
<feature type="region of interest" description="Disordered" evidence="6">
    <location>
        <begin position="198"/>
        <end position="302"/>
    </location>
</feature>
<reference evidence="8" key="1">
    <citation type="submission" date="2022-07" db="EMBL/GenBank/DDBJ databases">
        <title>Fungi with potential for degradation of polypropylene.</title>
        <authorList>
            <person name="Gostincar C."/>
        </authorList>
    </citation>
    <scope>NUCLEOTIDE SEQUENCE</scope>
    <source>
        <strain evidence="8">EXF-13308</strain>
    </source>
</reference>
<evidence type="ECO:0000313" key="9">
    <source>
        <dbReference type="Proteomes" id="UP001174694"/>
    </source>
</evidence>
<evidence type="ECO:0000313" key="8">
    <source>
        <dbReference type="EMBL" id="KAJ9151298.1"/>
    </source>
</evidence>
<dbReference type="AlphaFoldDB" id="A0AA38RZN1"/>
<evidence type="ECO:0000256" key="2">
    <source>
        <dbReference type="ARBA" id="ARBA00022969"/>
    </source>
</evidence>
<keyword evidence="9" id="KW-1185">Reference proteome</keyword>
<gene>
    <name evidence="8" type="ORF">NKR23_g3207</name>
</gene>
<dbReference type="InterPro" id="IPR021740">
    <property type="entry name" value="Velvet"/>
</dbReference>
<dbReference type="Proteomes" id="UP001174694">
    <property type="component" value="Unassembled WGS sequence"/>
</dbReference>
<feature type="region of interest" description="Disordered" evidence="6">
    <location>
        <begin position="1"/>
        <end position="28"/>
    </location>
</feature>
<feature type="region of interest" description="Disordered" evidence="6">
    <location>
        <begin position="371"/>
        <end position="427"/>
    </location>
</feature>
<proteinExistence type="predicted"/>
<dbReference type="InterPro" id="IPR037525">
    <property type="entry name" value="Velvet_dom"/>
</dbReference>
<evidence type="ECO:0000256" key="5">
    <source>
        <dbReference type="ARBA" id="ARBA00023242"/>
    </source>
</evidence>
<organism evidence="8 9">
    <name type="scientific">Pleurostoma richardsiae</name>
    <dbReference type="NCBI Taxonomy" id="41990"/>
    <lineage>
        <taxon>Eukaryota</taxon>
        <taxon>Fungi</taxon>
        <taxon>Dikarya</taxon>
        <taxon>Ascomycota</taxon>
        <taxon>Pezizomycotina</taxon>
        <taxon>Sordariomycetes</taxon>
        <taxon>Sordariomycetidae</taxon>
        <taxon>Calosphaeriales</taxon>
        <taxon>Pleurostomataceae</taxon>
        <taxon>Pleurostoma</taxon>
    </lineage>
</organism>
<keyword evidence="3" id="KW-0805">Transcription regulation</keyword>
<keyword evidence="4" id="KW-0804">Transcription</keyword>
<feature type="compositionally biased region" description="Polar residues" evidence="6">
    <location>
        <begin position="371"/>
        <end position="397"/>
    </location>
</feature>
<comment type="subcellular location">
    <subcellularLocation>
        <location evidence="1">Nucleus</location>
    </subcellularLocation>
</comment>
<dbReference type="GO" id="GO:0030435">
    <property type="term" value="P:sporulation resulting in formation of a cellular spore"/>
    <property type="evidence" value="ECO:0007669"/>
    <property type="project" value="UniProtKB-KW"/>
</dbReference>
<dbReference type="GO" id="GO:0005634">
    <property type="term" value="C:nucleus"/>
    <property type="evidence" value="ECO:0007669"/>
    <property type="project" value="UniProtKB-SubCell"/>
</dbReference>
<comment type="caution">
    <text evidence="8">The sequence shown here is derived from an EMBL/GenBank/DDBJ whole genome shotgun (WGS) entry which is preliminary data.</text>
</comment>
<evidence type="ECO:0000256" key="3">
    <source>
        <dbReference type="ARBA" id="ARBA00023015"/>
    </source>
</evidence>
<feature type="compositionally biased region" description="Basic residues" evidence="6">
    <location>
        <begin position="198"/>
        <end position="207"/>
    </location>
</feature>
<accession>A0AA38RZN1</accession>
<dbReference type="Gene3D" id="2.60.40.3960">
    <property type="entry name" value="Velvet domain"/>
    <property type="match status" value="1"/>
</dbReference>